<comment type="caution">
    <text evidence="2">The sequence shown here is derived from an EMBL/GenBank/DDBJ whole genome shotgun (WGS) entry which is preliminary data.</text>
</comment>
<accession>A0A1M2VYF5</accession>
<evidence type="ECO:0000256" key="1">
    <source>
        <dbReference type="SAM" id="MobiDB-lite"/>
    </source>
</evidence>
<gene>
    <name evidence="2" type="ORF">TRAPUB_10810</name>
</gene>
<dbReference type="OMA" id="PWQSEEH"/>
<reference evidence="2 3" key="1">
    <citation type="submission" date="2016-10" db="EMBL/GenBank/DDBJ databases">
        <title>Genome sequence of the basidiomycete white-rot fungus Trametes pubescens.</title>
        <authorList>
            <person name="Makela M.R."/>
            <person name="Granchi Z."/>
            <person name="Peng M."/>
            <person name="De Vries R.P."/>
            <person name="Grigoriev I."/>
            <person name="Riley R."/>
            <person name="Hilden K."/>
        </authorList>
    </citation>
    <scope>NUCLEOTIDE SEQUENCE [LARGE SCALE GENOMIC DNA]</scope>
    <source>
        <strain evidence="2 3">FBCC735</strain>
    </source>
</reference>
<dbReference type="AlphaFoldDB" id="A0A1M2VYF5"/>
<dbReference type="Proteomes" id="UP000184267">
    <property type="component" value="Unassembled WGS sequence"/>
</dbReference>
<organism evidence="2 3">
    <name type="scientific">Trametes pubescens</name>
    <name type="common">White-rot fungus</name>
    <dbReference type="NCBI Taxonomy" id="154538"/>
    <lineage>
        <taxon>Eukaryota</taxon>
        <taxon>Fungi</taxon>
        <taxon>Dikarya</taxon>
        <taxon>Basidiomycota</taxon>
        <taxon>Agaricomycotina</taxon>
        <taxon>Agaricomycetes</taxon>
        <taxon>Polyporales</taxon>
        <taxon>Polyporaceae</taxon>
        <taxon>Trametes</taxon>
    </lineage>
</organism>
<evidence type="ECO:0000313" key="3">
    <source>
        <dbReference type="Proteomes" id="UP000184267"/>
    </source>
</evidence>
<keyword evidence="3" id="KW-1185">Reference proteome</keyword>
<feature type="region of interest" description="Disordered" evidence="1">
    <location>
        <begin position="435"/>
        <end position="457"/>
    </location>
</feature>
<sequence>MPDAPTPNSQPAEQRPASRAGGPPPDSTTSPGAGTGGPAPSAHGRDALEFNGASQTIGGGGDGGFGADPHGRWAPAAHPAHGPGMYPSGLPAPSSLDAPAFLSMLSTFMSNPALMAAQGFAPGGQWSAHGHARPPSGPGGGHYYVPPGPHAVNYPNGGEGGTLMQGPEPLVPHRAPLAITHAGGQEGNIDPNLDTHQASGRVTSVPHQAHLEAASAADDLVTVSREELTAIVRNETQKGIVEALAAVQQERTKQDDDDDEKVPSELRAAVQKDLRLLMGVDKKSRRGRGRKRAYVLPDPLEVGAVKRKGVDKVTDLHYPNWFDDADDPVNDNLITATVNLVRSKAVEHKLSPEVVQAENLIRKTTCRYFDTLKRQYVADHNEDAGRKRQRKMDLDMHHARRHRKADTLRVGVPAFRMAFGEEETAGVEELVLTPWQSEEHSSDGEATHEERDKFRNSAGVGPRALEVRDLTWRSVQLNKLYIVLAVFARFVRDCEDVDDGIARAAELDAADPDSQATKAARAAYVAKVIEAAKDWRTVHVNSWQYLERFRGPPVNARSKPHKDHKHKIYKECISERWASQSAVNARILEKAPSAPPTFNIFGLDIPEALIPEDDLAWLRTLDDEEPAEEPFAQSSEDDN</sequence>
<name>A0A1M2VYF5_TRAPU</name>
<protein>
    <submittedName>
        <fullName evidence="2">Uncharacterized protein</fullName>
    </submittedName>
</protein>
<feature type="compositionally biased region" description="Basic and acidic residues" evidence="1">
    <location>
        <begin position="437"/>
        <end position="455"/>
    </location>
</feature>
<proteinExistence type="predicted"/>
<evidence type="ECO:0000313" key="2">
    <source>
        <dbReference type="EMBL" id="OJT12644.1"/>
    </source>
</evidence>
<dbReference type="EMBL" id="MNAD01000473">
    <property type="protein sequence ID" value="OJT12644.1"/>
    <property type="molecule type" value="Genomic_DNA"/>
</dbReference>
<feature type="compositionally biased region" description="Polar residues" evidence="1">
    <location>
        <begin position="1"/>
        <end position="12"/>
    </location>
</feature>
<feature type="region of interest" description="Disordered" evidence="1">
    <location>
        <begin position="1"/>
        <end position="80"/>
    </location>
</feature>
<feature type="compositionally biased region" description="Gly residues" evidence="1">
    <location>
        <begin position="57"/>
        <end position="66"/>
    </location>
</feature>
<dbReference type="OrthoDB" id="2735528at2759"/>
<feature type="compositionally biased region" description="Low complexity" evidence="1">
    <location>
        <begin position="27"/>
        <end position="42"/>
    </location>
</feature>